<dbReference type="Pfam" id="PF13102">
    <property type="entry name" value="Phage_int_SAM_5"/>
    <property type="match status" value="1"/>
</dbReference>
<dbReference type="Gene3D" id="1.10.443.10">
    <property type="entry name" value="Intergrase catalytic core"/>
    <property type="match status" value="1"/>
</dbReference>
<evidence type="ECO:0000256" key="2">
    <source>
        <dbReference type="ARBA" id="ARBA00022908"/>
    </source>
</evidence>
<evidence type="ECO:0000256" key="3">
    <source>
        <dbReference type="ARBA" id="ARBA00023125"/>
    </source>
</evidence>
<evidence type="ECO:0000259" key="6">
    <source>
        <dbReference type="PROSITE" id="PS51898"/>
    </source>
</evidence>
<gene>
    <name evidence="8" type="ORF">H9977_12715</name>
</gene>
<comment type="similarity">
    <text evidence="1">Belongs to the 'phage' integrase family.</text>
</comment>
<dbReference type="Proteomes" id="UP000886740">
    <property type="component" value="Unassembled WGS sequence"/>
</dbReference>
<dbReference type="PROSITE" id="PS51900">
    <property type="entry name" value="CB"/>
    <property type="match status" value="1"/>
</dbReference>
<protein>
    <submittedName>
        <fullName evidence="8">Site-specific integrase</fullName>
    </submittedName>
</protein>
<reference evidence="8" key="1">
    <citation type="journal article" date="2021" name="PeerJ">
        <title>Extensive microbial diversity within the chicken gut microbiome revealed by metagenomics and culture.</title>
        <authorList>
            <person name="Gilroy R."/>
            <person name="Ravi A."/>
            <person name="Getino M."/>
            <person name="Pursley I."/>
            <person name="Horton D.L."/>
            <person name="Alikhan N.F."/>
            <person name="Baker D."/>
            <person name="Gharbi K."/>
            <person name="Hall N."/>
            <person name="Watson M."/>
            <person name="Adriaenssens E.M."/>
            <person name="Foster-Nyarko E."/>
            <person name="Jarju S."/>
            <person name="Secka A."/>
            <person name="Antonio M."/>
            <person name="Oren A."/>
            <person name="Chaudhuri R.R."/>
            <person name="La Ragione R."/>
            <person name="Hildebrand F."/>
            <person name="Pallen M.J."/>
        </authorList>
    </citation>
    <scope>NUCLEOTIDE SEQUENCE</scope>
    <source>
        <strain evidence="8">ChiGjej6B6-14162</strain>
    </source>
</reference>
<dbReference type="Gene3D" id="1.10.150.130">
    <property type="match status" value="1"/>
</dbReference>
<dbReference type="PROSITE" id="PS51898">
    <property type="entry name" value="TYR_RECOMBINASE"/>
    <property type="match status" value="1"/>
</dbReference>
<name>A0A9D1XB30_9BACT</name>
<accession>A0A9D1XB30</accession>
<dbReference type="InterPro" id="IPR050090">
    <property type="entry name" value="Tyrosine_recombinase_XerCD"/>
</dbReference>
<dbReference type="InterPro" id="IPR002104">
    <property type="entry name" value="Integrase_catalytic"/>
</dbReference>
<comment type="caution">
    <text evidence="8">The sequence shown here is derived from an EMBL/GenBank/DDBJ whole genome shotgun (WGS) entry which is preliminary data.</text>
</comment>
<evidence type="ECO:0000256" key="5">
    <source>
        <dbReference type="PROSITE-ProRule" id="PRU01248"/>
    </source>
</evidence>
<reference evidence="8" key="2">
    <citation type="submission" date="2021-04" db="EMBL/GenBank/DDBJ databases">
        <authorList>
            <person name="Gilroy R."/>
        </authorList>
    </citation>
    <scope>NUCLEOTIDE SEQUENCE</scope>
    <source>
        <strain evidence="8">ChiGjej6B6-14162</strain>
    </source>
</reference>
<dbReference type="InterPro" id="IPR044068">
    <property type="entry name" value="CB"/>
</dbReference>
<dbReference type="InterPro" id="IPR025269">
    <property type="entry name" value="SAM-like_dom"/>
</dbReference>
<evidence type="ECO:0000256" key="1">
    <source>
        <dbReference type="ARBA" id="ARBA00008857"/>
    </source>
</evidence>
<keyword evidence="4" id="KW-0233">DNA recombination</keyword>
<dbReference type="GO" id="GO:0006310">
    <property type="term" value="P:DNA recombination"/>
    <property type="evidence" value="ECO:0007669"/>
    <property type="project" value="UniProtKB-KW"/>
</dbReference>
<dbReference type="GO" id="GO:0003677">
    <property type="term" value="F:DNA binding"/>
    <property type="evidence" value="ECO:0007669"/>
    <property type="project" value="UniProtKB-UniRule"/>
</dbReference>
<evidence type="ECO:0000313" key="8">
    <source>
        <dbReference type="EMBL" id="HIX75876.1"/>
    </source>
</evidence>
<dbReference type="SUPFAM" id="SSF56349">
    <property type="entry name" value="DNA breaking-rejoining enzymes"/>
    <property type="match status" value="1"/>
</dbReference>
<dbReference type="Pfam" id="PF00589">
    <property type="entry name" value="Phage_integrase"/>
    <property type="match status" value="1"/>
</dbReference>
<dbReference type="InterPro" id="IPR013762">
    <property type="entry name" value="Integrase-like_cat_sf"/>
</dbReference>
<proteinExistence type="inferred from homology"/>
<dbReference type="GO" id="GO:0015074">
    <property type="term" value="P:DNA integration"/>
    <property type="evidence" value="ECO:0007669"/>
    <property type="project" value="UniProtKB-KW"/>
</dbReference>
<keyword evidence="3 5" id="KW-0238">DNA-binding</keyword>
<evidence type="ECO:0000313" key="9">
    <source>
        <dbReference type="Proteomes" id="UP000886740"/>
    </source>
</evidence>
<feature type="domain" description="Core-binding (CB)" evidence="7">
    <location>
        <begin position="4"/>
        <end position="87"/>
    </location>
</feature>
<sequence length="306" mass="35069">MRRNSFTEGVRRYMTRLRAAARFSSAKSYQDALNSLIRFFGRDEIAYDDITRANLRRYQDDLLRRGRSWNTVSTYMRRVRCVYNQAVDGGEATYVPNLFKEIFTGIESRRKKAVTQEEIRRLITAPVGSPGLRQAQLAVTLMFQYGGMAFVDLSHLRAGNFREGVLDYRRQKTGTPMRILIPEATRNPLQELSSHTRPDSPYLFPFLSGTQRGEAAYREYKSSLARFNQRLRALARAAGITATVSSYTIRHSFASILKELDVPIEMISELLGHKSIMTTQIYLKSFSLEKMASVCRMCFESVCRCG</sequence>
<dbReference type="PANTHER" id="PTHR30349">
    <property type="entry name" value="PHAGE INTEGRASE-RELATED"/>
    <property type="match status" value="1"/>
</dbReference>
<dbReference type="InterPro" id="IPR011010">
    <property type="entry name" value="DNA_brk_join_enz"/>
</dbReference>
<evidence type="ECO:0000259" key="7">
    <source>
        <dbReference type="PROSITE" id="PS51900"/>
    </source>
</evidence>
<dbReference type="PANTHER" id="PTHR30349:SF64">
    <property type="entry name" value="PROPHAGE INTEGRASE INTD-RELATED"/>
    <property type="match status" value="1"/>
</dbReference>
<keyword evidence="2" id="KW-0229">DNA integration</keyword>
<dbReference type="InterPro" id="IPR010998">
    <property type="entry name" value="Integrase_recombinase_N"/>
</dbReference>
<dbReference type="EMBL" id="DXEL01000085">
    <property type="protein sequence ID" value="HIX75876.1"/>
    <property type="molecule type" value="Genomic_DNA"/>
</dbReference>
<dbReference type="AlphaFoldDB" id="A0A9D1XB30"/>
<organism evidence="8 9">
    <name type="scientific">Candidatus Parabacteroides intestinipullorum</name>
    <dbReference type="NCBI Taxonomy" id="2838723"/>
    <lineage>
        <taxon>Bacteria</taxon>
        <taxon>Pseudomonadati</taxon>
        <taxon>Bacteroidota</taxon>
        <taxon>Bacteroidia</taxon>
        <taxon>Bacteroidales</taxon>
        <taxon>Tannerellaceae</taxon>
        <taxon>Parabacteroides</taxon>
    </lineage>
</organism>
<evidence type="ECO:0000256" key="4">
    <source>
        <dbReference type="ARBA" id="ARBA00023172"/>
    </source>
</evidence>
<feature type="domain" description="Tyr recombinase" evidence="6">
    <location>
        <begin position="109"/>
        <end position="296"/>
    </location>
</feature>
<dbReference type="CDD" id="cd01185">
    <property type="entry name" value="INTN1_C_like"/>
    <property type="match status" value="1"/>
</dbReference>